<feature type="coiled-coil region" evidence="1">
    <location>
        <begin position="25"/>
        <end position="95"/>
    </location>
</feature>
<gene>
    <name evidence="2" type="ORF">GPUH_LOCUS6250</name>
</gene>
<reference evidence="2 3" key="1">
    <citation type="submission" date="2018-11" db="EMBL/GenBank/DDBJ databases">
        <authorList>
            <consortium name="Pathogen Informatics"/>
        </authorList>
    </citation>
    <scope>NUCLEOTIDE SEQUENCE [LARGE SCALE GENOMIC DNA]</scope>
</reference>
<evidence type="ECO:0000313" key="3">
    <source>
        <dbReference type="Proteomes" id="UP000271098"/>
    </source>
</evidence>
<sequence length="114" mass="13577">MKFKEQEEQMQLAIEEREMQKVAAVMEHDRKNDDLGVQVEQLTAEKLHLKSVLDDLKERHRRQMDELGKSIETSKERQEQEIAASNKKHKEEMLNLKKVRNFQTQSRFSTINLL</sequence>
<proteinExistence type="predicted"/>
<dbReference type="AlphaFoldDB" id="A0A3P6SF43"/>
<keyword evidence="1" id="KW-0175">Coiled coil</keyword>
<protein>
    <submittedName>
        <fullName evidence="2">Uncharacterized protein</fullName>
    </submittedName>
</protein>
<dbReference type="OrthoDB" id="5322683at2759"/>
<accession>A0A3P6SF43</accession>
<keyword evidence="3" id="KW-1185">Reference proteome</keyword>
<dbReference type="Proteomes" id="UP000271098">
    <property type="component" value="Unassembled WGS sequence"/>
</dbReference>
<evidence type="ECO:0000256" key="1">
    <source>
        <dbReference type="SAM" id="Coils"/>
    </source>
</evidence>
<organism evidence="2 3">
    <name type="scientific">Gongylonema pulchrum</name>
    <dbReference type="NCBI Taxonomy" id="637853"/>
    <lineage>
        <taxon>Eukaryota</taxon>
        <taxon>Metazoa</taxon>
        <taxon>Ecdysozoa</taxon>
        <taxon>Nematoda</taxon>
        <taxon>Chromadorea</taxon>
        <taxon>Rhabditida</taxon>
        <taxon>Spirurina</taxon>
        <taxon>Spiruromorpha</taxon>
        <taxon>Spiruroidea</taxon>
        <taxon>Gongylonematidae</taxon>
        <taxon>Gongylonema</taxon>
    </lineage>
</organism>
<evidence type="ECO:0000313" key="2">
    <source>
        <dbReference type="EMBL" id="VDK53994.1"/>
    </source>
</evidence>
<name>A0A3P6SF43_9BILA</name>
<dbReference type="EMBL" id="UYRT01014426">
    <property type="protein sequence ID" value="VDK53994.1"/>
    <property type="molecule type" value="Genomic_DNA"/>
</dbReference>